<feature type="domain" description="Hemerythrin-like" evidence="1">
    <location>
        <begin position="17"/>
        <end position="148"/>
    </location>
</feature>
<dbReference type="InterPro" id="IPR012312">
    <property type="entry name" value="Hemerythrin-like"/>
</dbReference>
<reference evidence="2 3" key="1">
    <citation type="submission" date="2020-08" db="EMBL/GenBank/DDBJ databases">
        <title>Genomic Encyclopedia of Type Strains, Phase IV (KMG-IV): sequencing the most valuable type-strain genomes for metagenomic binning, comparative biology and taxonomic classification.</title>
        <authorList>
            <person name="Goeker M."/>
        </authorList>
    </citation>
    <scope>NUCLEOTIDE SEQUENCE [LARGE SCALE GENOMIC DNA]</scope>
    <source>
        <strain evidence="2 3">DSM 44197</strain>
    </source>
</reference>
<gene>
    <name evidence="2" type="ORF">HNR61_005906</name>
</gene>
<dbReference type="Gene3D" id="1.20.120.520">
    <property type="entry name" value="nmb1532 protein domain like"/>
    <property type="match status" value="1"/>
</dbReference>
<evidence type="ECO:0000313" key="3">
    <source>
        <dbReference type="Proteomes" id="UP000572680"/>
    </source>
</evidence>
<accession>A0A7W3QP37</accession>
<dbReference type="EMBL" id="JACJIA010000008">
    <property type="protein sequence ID" value="MBA8954252.1"/>
    <property type="molecule type" value="Genomic_DNA"/>
</dbReference>
<proteinExistence type="predicted"/>
<dbReference type="CDD" id="cd12108">
    <property type="entry name" value="Hr-like"/>
    <property type="match status" value="1"/>
</dbReference>
<evidence type="ECO:0000259" key="1">
    <source>
        <dbReference type="Pfam" id="PF01814"/>
    </source>
</evidence>
<dbReference type="AlphaFoldDB" id="A0A7W3QP37"/>
<dbReference type="Pfam" id="PF01814">
    <property type="entry name" value="Hemerythrin"/>
    <property type="match status" value="1"/>
</dbReference>
<evidence type="ECO:0000313" key="2">
    <source>
        <dbReference type="EMBL" id="MBA8954252.1"/>
    </source>
</evidence>
<sequence length="173" mass="18902">MESSDAPDARLTAFGSQLVEVHDWLRGELARLSDDVDAHLDGGTPPRELRAHCLTFCAALERHHTGEDAGAFPALAERYPELAPTLDKLREDHWLVSGILRRLQELVGGLGPGTGDPREAQRVRGELDGLMAIVESHFRYEERSLVEALDALNVPEWAGAPPAFLRAGTPTPP</sequence>
<organism evidence="2 3">
    <name type="scientific">Actinomadura namibiensis</name>
    <dbReference type="NCBI Taxonomy" id="182080"/>
    <lineage>
        <taxon>Bacteria</taxon>
        <taxon>Bacillati</taxon>
        <taxon>Actinomycetota</taxon>
        <taxon>Actinomycetes</taxon>
        <taxon>Streptosporangiales</taxon>
        <taxon>Thermomonosporaceae</taxon>
        <taxon>Actinomadura</taxon>
    </lineage>
</organism>
<dbReference type="Proteomes" id="UP000572680">
    <property type="component" value="Unassembled WGS sequence"/>
</dbReference>
<comment type="caution">
    <text evidence="2">The sequence shown here is derived from an EMBL/GenBank/DDBJ whole genome shotgun (WGS) entry which is preliminary data.</text>
</comment>
<keyword evidence="3" id="KW-1185">Reference proteome</keyword>
<protein>
    <submittedName>
        <fullName evidence="2">Iron-sulfur cluster repair protein YtfE (RIC family)</fullName>
    </submittedName>
</protein>
<dbReference type="RefSeq" id="WP_182846344.1">
    <property type="nucleotide sequence ID" value="NZ_BAAALP010000062.1"/>
</dbReference>
<name>A0A7W3QP37_ACTNM</name>